<dbReference type="AlphaFoldDB" id="A0A2R6WSU6"/>
<dbReference type="Gramene" id="Mp6g08950.1">
    <property type="protein sequence ID" value="Mp6g08950.1.cds1"/>
    <property type="gene ID" value="Mp6g08950"/>
</dbReference>
<evidence type="ECO:0000313" key="2">
    <source>
        <dbReference type="EMBL" id="PTQ36931.1"/>
    </source>
</evidence>
<dbReference type="EMBL" id="KZ772732">
    <property type="protein sequence ID" value="PTQ36931.1"/>
    <property type="molecule type" value="Genomic_DNA"/>
</dbReference>
<name>A0A2R6WSU6_MARPO</name>
<organism evidence="2 3">
    <name type="scientific">Marchantia polymorpha</name>
    <name type="common">Common liverwort</name>
    <name type="synonym">Marchantia aquatica</name>
    <dbReference type="NCBI Taxonomy" id="3197"/>
    <lineage>
        <taxon>Eukaryota</taxon>
        <taxon>Viridiplantae</taxon>
        <taxon>Streptophyta</taxon>
        <taxon>Embryophyta</taxon>
        <taxon>Marchantiophyta</taxon>
        <taxon>Marchantiopsida</taxon>
        <taxon>Marchantiidae</taxon>
        <taxon>Marchantiales</taxon>
        <taxon>Marchantiaceae</taxon>
        <taxon>Marchantia</taxon>
    </lineage>
</organism>
<proteinExistence type="predicted"/>
<dbReference type="Proteomes" id="UP000244005">
    <property type="component" value="Unassembled WGS sequence"/>
</dbReference>
<evidence type="ECO:0000313" key="3">
    <source>
        <dbReference type="Proteomes" id="UP000244005"/>
    </source>
</evidence>
<evidence type="ECO:0008006" key="4">
    <source>
        <dbReference type="Google" id="ProtNLM"/>
    </source>
</evidence>
<protein>
    <recommendedName>
        <fullName evidence="4">Secreted protein</fullName>
    </recommendedName>
</protein>
<evidence type="ECO:0000256" key="1">
    <source>
        <dbReference type="SAM" id="SignalP"/>
    </source>
</evidence>
<feature type="chain" id="PRO_5015331353" description="Secreted protein" evidence="1">
    <location>
        <begin position="20"/>
        <end position="137"/>
    </location>
</feature>
<gene>
    <name evidence="2" type="ORF">MARPO_0060s0024</name>
</gene>
<sequence>MRLMLFSTIMLLALDSVDGSCLDRVFRVNESVFPPGVPKVGSKPRRLLVKFSQLIVRLTASGNTSLDLQLLWRFCVTVSSFSCVYGMSTYFSSSRLEVYQLTFPARDSSSAERWLVPTPCASCRLASVSRGTKALPI</sequence>
<feature type="signal peptide" evidence="1">
    <location>
        <begin position="1"/>
        <end position="19"/>
    </location>
</feature>
<accession>A0A2R6WSU6</accession>
<keyword evidence="1" id="KW-0732">Signal</keyword>
<keyword evidence="3" id="KW-1185">Reference proteome</keyword>
<reference evidence="3" key="1">
    <citation type="journal article" date="2017" name="Cell">
        <title>Insights into land plant evolution garnered from the Marchantia polymorpha genome.</title>
        <authorList>
            <person name="Bowman J.L."/>
            <person name="Kohchi T."/>
            <person name="Yamato K.T."/>
            <person name="Jenkins J."/>
            <person name="Shu S."/>
            <person name="Ishizaki K."/>
            <person name="Yamaoka S."/>
            <person name="Nishihama R."/>
            <person name="Nakamura Y."/>
            <person name="Berger F."/>
            <person name="Adam C."/>
            <person name="Aki S.S."/>
            <person name="Althoff F."/>
            <person name="Araki T."/>
            <person name="Arteaga-Vazquez M.A."/>
            <person name="Balasubrmanian S."/>
            <person name="Barry K."/>
            <person name="Bauer D."/>
            <person name="Boehm C.R."/>
            <person name="Briginshaw L."/>
            <person name="Caballero-Perez J."/>
            <person name="Catarino B."/>
            <person name="Chen F."/>
            <person name="Chiyoda S."/>
            <person name="Chovatia M."/>
            <person name="Davies K.M."/>
            <person name="Delmans M."/>
            <person name="Demura T."/>
            <person name="Dierschke T."/>
            <person name="Dolan L."/>
            <person name="Dorantes-Acosta A.E."/>
            <person name="Eklund D.M."/>
            <person name="Florent S.N."/>
            <person name="Flores-Sandoval E."/>
            <person name="Fujiyama A."/>
            <person name="Fukuzawa H."/>
            <person name="Galik B."/>
            <person name="Grimanelli D."/>
            <person name="Grimwood J."/>
            <person name="Grossniklaus U."/>
            <person name="Hamada T."/>
            <person name="Haseloff J."/>
            <person name="Hetherington A.J."/>
            <person name="Higo A."/>
            <person name="Hirakawa Y."/>
            <person name="Hundley H.N."/>
            <person name="Ikeda Y."/>
            <person name="Inoue K."/>
            <person name="Inoue S.I."/>
            <person name="Ishida S."/>
            <person name="Jia Q."/>
            <person name="Kakita M."/>
            <person name="Kanazawa T."/>
            <person name="Kawai Y."/>
            <person name="Kawashima T."/>
            <person name="Kennedy M."/>
            <person name="Kinose K."/>
            <person name="Kinoshita T."/>
            <person name="Kohara Y."/>
            <person name="Koide E."/>
            <person name="Komatsu K."/>
            <person name="Kopischke S."/>
            <person name="Kubo M."/>
            <person name="Kyozuka J."/>
            <person name="Lagercrantz U."/>
            <person name="Lin S.S."/>
            <person name="Lindquist E."/>
            <person name="Lipzen A.M."/>
            <person name="Lu C.W."/>
            <person name="De Luna E."/>
            <person name="Martienssen R.A."/>
            <person name="Minamino N."/>
            <person name="Mizutani M."/>
            <person name="Mizutani M."/>
            <person name="Mochizuki N."/>
            <person name="Monte I."/>
            <person name="Mosher R."/>
            <person name="Nagasaki H."/>
            <person name="Nakagami H."/>
            <person name="Naramoto S."/>
            <person name="Nishitani K."/>
            <person name="Ohtani M."/>
            <person name="Okamoto T."/>
            <person name="Okumura M."/>
            <person name="Phillips J."/>
            <person name="Pollak B."/>
            <person name="Reinders A."/>
            <person name="Rovekamp M."/>
            <person name="Sano R."/>
            <person name="Sawa S."/>
            <person name="Schmid M.W."/>
            <person name="Shirakawa M."/>
            <person name="Solano R."/>
            <person name="Spunde A."/>
            <person name="Suetsugu N."/>
            <person name="Sugano S."/>
            <person name="Sugiyama A."/>
            <person name="Sun R."/>
            <person name="Suzuki Y."/>
            <person name="Takenaka M."/>
            <person name="Takezawa D."/>
            <person name="Tomogane H."/>
            <person name="Tsuzuki M."/>
            <person name="Ueda T."/>
            <person name="Umeda M."/>
            <person name="Ward J.M."/>
            <person name="Watanabe Y."/>
            <person name="Yazaki K."/>
            <person name="Yokoyama R."/>
            <person name="Yoshitake Y."/>
            <person name="Yotsui I."/>
            <person name="Zachgo S."/>
            <person name="Schmutz J."/>
        </authorList>
    </citation>
    <scope>NUCLEOTIDE SEQUENCE [LARGE SCALE GENOMIC DNA]</scope>
    <source>
        <strain evidence="3">Tak-1</strain>
    </source>
</reference>